<reference evidence="2 3" key="1">
    <citation type="submission" date="2019-05" db="EMBL/GenBank/DDBJ databases">
        <title>Another draft genome of Portunus trituberculatus and its Hox gene families provides insights of decapod evolution.</title>
        <authorList>
            <person name="Jeong J.-H."/>
            <person name="Song I."/>
            <person name="Kim S."/>
            <person name="Choi T."/>
            <person name="Kim D."/>
            <person name="Ryu S."/>
            <person name="Kim W."/>
        </authorList>
    </citation>
    <scope>NUCLEOTIDE SEQUENCE [LARGE SCALE GENOMIC DNA]</scope>
    <source>
        <tissue evidence="2">Muscle</tissue>
    </source>
</reference>
<evidence type="ECO:0000313" key="3">
    <source>
        <dbReference type="Proteomes" id="UP000324222"/>
    </source>
</evidence>
<organism evidence="2 3">
    <name type="scientific">Portunus trituberculatus</name>
    <name type="common">Swimming crab</name>
    <name type="synonym">Neptunus trituberculatus</name>
    <dbReference type="NCBI Taxonomy" id="210409"/>
    <lineage>
        <taxon>Eukaryota</taxon>
        <taxon>Metazoa</taxon>
        <taxon>Ecdysozoa</taxon>
        <taxon>Arthropoda</taxon>
        <taxon>Crustacea</taxon>
        <taxon>Multicrustacea</taxon>
        <taxon>Malacostraca</taxon>
        <taxon>Eumalacostraca</taxon>
        <taxon>Eucarida</taxon>
        <taxon>Decapoda</taxon>
        <taxon>Pleocyemata</taxon>
        <taxon>Brachyura</taxon>
        <taxon>Eubrachyura</taxon>
        <taxon>Portunoidea</taxon>
        <taxon>Portunidae</taxon>
        <taxon>Portuninae</taxon>
        <taxon>Portunus</taxon>
    </lineage>
</organism>
<dbReference type="AlphaFoldDB" id="A0A5B7K5F6"/>
<gene>
    <name evidence="2" type="ORF">E2C01_095307</name>
</gene>
<feature type="compositionally biased region" description="Acidic residues" evidence="1">
    <location>
        <begin position="13"/>
        <end position="26"/>
    </location>
</feature>
<feature type="region of interest" description="Disordered" evidence="1">
    <location>
        <begin position="1"/>
        <end position="72"/>
    </location>
</feature>
<name>A0A5B7K5F6_PORTR</name>
<protein>
    <submittedName>
        <fullName evidence="2">Uncharacterized protein</fullName>
    </submittedName>
</protein>
<dbReference type="EMBL" id="VSRR010120295">
    <property type="protein sequence ID" value="MPC99864.1"/>
    <property type="molecule type" value="Genomic_DNA"/>
</dbReference>
<evidence type="ECO:0000313" key="2">
    <source>
        <dbReference type="EMBL" id="MPC99864.1"/>
    </source>
</evidence>
<sequence>MKEYGKAQKDKEEEKEEEEQEMEQNDNNDNKEQSNSNNKNIRRQQRHGTGALAIRHVREEEPQKGESPINEMNGLFRCLESKTFYDYSEKWKEREARRPGPSRRTNRLRILFFVPPFCNVSLICFRMA</sequence>
<feature type="compositionally biased region" description="Basic and acidic residues" evidence="1">
    <location>
        <begin position="1"/>
        <end position="12"/>
    </location>
</feature>
<keyword evidence="3" id="KW-1185">Reference proteome</keyword>
<accession>A0A5B7K5F6</accession>
<comment type="caution">
    <text evidence="2">The sequence shown here is derived from an EMBL/GenBank/DDBJ whole genome shotgun (WGS) entry which is preliminary data.</text>
</comment>
<dbReference type="Proteomes" id="UP000324222">
    <property type="component" value="Unassembled WGS sequence"/>
</dbReference>
<proteinExistence type="predicted"/>
<evidence type="ECO:0000256" key="1">
    <source>
        <dbReference type="SAM" id="MobiDB-lite"/>
    </source>
</evidence>